<keyword evidence="2 6" id="KW-1003">Cell membrane</keyword>
<feature type="domain" description="ABC3 transporter permease C-terminal" evidence="7">
    <location>
        <begin position="59"/>
        <end position="176"/>
    </location>
</feature>
<dbReference type="Pfam" id="PF02687">
    <property type="entry name" value="FtsX"/>
    <property type="match status" value="1"/>
</dbReference>
<gene>
    <name evidence="8" type="ORF">CYL18_15155</name>
</gene>
<dbReference type="GO" id="GO:0055085">
    <property type="term" value="P:transmembrane transport"/>
    <property type="evidence" value="ECO:0007669"/>
    <property type="project" value="UniProtKB-UniRule"/>
</dbReference>
<evidence type="ECO:0000259" key="7">
    <source>
        <dbReference type="Pfam" id="PF02687"/>
    </source>
</evidence>
<dbReference type="AlphaFoldDB" id="A0A2S7MX50"/>
<feature type="transmembrane region" description="Helical" evidence="6">
    <location>
        <begin position="152"/>
        <end position="175"/>
    </location>
</feature>
<feature type="transmembrane region" description="Helical" evidence="6">
    <location>
        <begin position="18"/>
        <end position="35"/>
    </location>
</feature>
<protein>
    <submittedName>
        <fullName evidence="8">Bacitracin ABC transporter permease</fullName>
    </submittedName>
</protein>
<reference evidence="8 9" key="1">
    <citation type="submission" date="2017-12" db="EMBL/GenBank/DDBJ databases">
        <title>Taxonomic description and draft genome of Pradoshia cofamensis Gen. nov., sp. nov., a thermotolerant bacillale isolated from anterior gut of earthworm Eisenia fetida.</title>
        <authorList>
            <person name="Saha T."/>
            <person name="Chakraborty R."/>
        </authorList>
    </citation>
    <scope>NUCLEOTIDE SEQUENCE [LARGE SCALE GENOMIC DNA]</scope>
    <source>
        <strain evidence="8 9">EAG3</strain>
    </source>
</reference>
<keyword evidence="5 6" id="KW-0472">Membrane</keyword>
<feature type="transmembrane region" description="Helical" evidence="6">
    <location>
        <begin position="614"/>
        <end position="639"/>
    </location>
</feature>
<accession>A0A2S7MX50</accession>
<evidence type="ECO:0000256" key="5">
    <source>
        <dbReference type="ARBA" id="ARBA00023136"/>
    </source>
</evidence>
<dbReference type="GO" id="GO:0005886">
    <property type="term" value="C:plasma membrane"/>
    <property type="evidence" value="ECO:0007669"/>
    <property type="project" value="UniProtKB-SubCell"/>
</dbReference>
<dbReference type="PIRSF" id="PIRSF018968">
    <property type="entry name" value="ABC_permease_BceB"/>
    <property type="match status" value="1"/>
</dbReference>
<dbReference type="InterPro" id="IPR003838">
    <property type="entry name" value="ABC3_permease_C"/>
</dbReference>
<dbReference type="InterPro" id="IPR027022">
    <property type="entry name" value="ABC_permease_BceB-typ"/>
</dbReference>
<name>A0A2S7MX50_9BACI</name>
<keyword evidence="3 6" id="KW-0812">Transmembrane</keyword>
<dbReference type="InterPro" id="IPR052536">
    <property type="entry name" value="ABC-4_Integral_Memb_Prot"/>
</dbReference>
<dbReference type="PANTHER" id="PTHR46795:SF3">
    <property type="entry name" value="ABC TRANSPORTER PERMEASE"/>
    <property type="match status" value="1"/>
</dbReference>
<feature type="transmembrane region" description="Helical" evidence="6">
    <location>
        <begin position="290"/>
        <end position="314"/>
    </location>
</feature>
<dbReference type="RefSeq" id="WP_104850364.1">
    <property type="nucleotide sequence ID" value="NZ_PKOZ01000011.1"/>
</dbReference>
<comment type="similarity">
    <text evidence="6">Belongs to the ABC-4 integral membrane protein family.</text>
</comment>
<evidence type="ECO:0000256" key="3">
    <source>
        <dbReference type="ARBA" id="ARBA00022692"/>
    </source>
</evidence>
<sequence>MSTGKLISQSLKKNLKNYYLYVFALIFSAALYFSFVTLQYDPAMDAAEGSIKGEAAMGVASILLIAIVAVFLAYANNLFMKRRSKEIGLYQLVGMSKQKVFWILSVENSILYFGALLGGVFLGFASSKLLMMLLINIAGTEDVASLRFSGAALAQTLIVFFGIFLITLLMNYFYIKRKGILSLFHTESTTEMKAGKISIWEILIGLIGILSIATGYYVSSKLFSGDFSTTNELLFAMLFILAAVIIGTYLFYKGSIRFLFNLLRKKKNGYLTIRDVLSLSSIMFRMKSNALLLTIITTVSALAIGLLSLSYISYYSVEKTAQSNVAADFSFANQEDYATFTDLLAENQITFTDKEVKIVQAYTDLSDVMSTRYFEAMDYNQTRKTMPVISETAIKGLDLAKDESMMSGFSDDDASLFQMKDSGKLIIEGPNGAIETSFMGLEREFLVSSYFTFGMPVLLVDQSVFDEIAKKPDPSIQMESTVYNGITINHEANLDKANELFMQASTDDYMNKSRPQLIVDMKTMMGLTMFIVAFLGLTFLITSGCILYFKQMDEGEDELPNYTILRKLGFTEQDMLKGIAAKQLFNFGIPLILGLSHSYFAVQSGWFLFGTELWAPMLIVMVIYTVLYSIFGLLSVLYYKKLIKDSL</sequence>
<feature type="transmembrane region" description="Helical" evidence="6">
    <location>
        <begin position="233"/>
        <end position="252"/>
    </location>
</feature>
<evidence type="ECO:0000256" key="4">
    <source>
        <dbReference type="ARBA" id="ARBA00022989"/>
    </source>
</evidence>
<evidence type="ECO:0000256" key="2">
    <source>
        <dbReference type="ARBA" id="ARBA00022475"/>
    </source>
</evidence>
<feature type="transmembrane region" description="Helical" evidence="6">
    <location>
        <begin position="100"/>
        <end position="124"/>
    </location>
</feature>
<feature type="transmembrane region" description="Helical" evidence="6">
    <location>
        <begin position="584"/>
        <end position="602"/>
    </location>
</feature>
<dbReference type="EMBL" id="PKOZ01000011">
    <property type="protein sequence ID" value="PQD94364.1"/>
    <property type="molecule type" value="Genomic_DNA"/>
</dbReference>
<feature type="transmembrane region" description="Helical" evidence="6">
    <location>
        <begin position="199"/>
        <end position="218"/>
    </location>
</feature>
<keyword evidence="6" id="KW-0813">Transport</keyword>
<organism evidence="8 9">
    <name type="scientific">Pradoshia eiseniae</name>
    <dbReference type="NCBI Taxonomy" id="2064768"/>
    <lineage>
        <taxon>Bacteria</taxon>
        <taxon>Bacillati</taxon>
        <taxon>Bacillota</taxon>
        <taxon>Bacilli</taxon>
        <taxon>Bacillales</taxon>
        <taxon>Bacillaceae</taxon>
        <taxon>Pradoshia</taxon>
    </lineage>
</organism>
<evidence type="ECO:0000256" key="1">
    <source>
        <dbReference type="ARBA" id="ARBA00004651"/>
    </source>
</evidence>
<feature type="transmembrane region" description="Helical" evidence="6">
    <location>
        <begin position="524"/>
        <end position="549"/>
    </location>
</feature>
<keyword evidence="9" id="KW-1185">Reference proteome</keyword>
<evidence type="ECO:0000313" key="8">
    <source>
        <dbReference type="EMBL" id="PQD94364.1"/>
    </source>
</evidence>
<evidence type="ECO:0000313" key="9">
    <source>
        <dbReference type="Proteomes" id="UP000239663"/>
    </source>
</evidence>
<keyword evidence="4 6" id="KW-1133">Transmembrane helix</keyword>
<comment type="subcellular location">
    <subcellularLocation>
        <location evidence="1 6">Cell membrane</location>
        <topology evidence="1 6">Multi-pass membrane protein</topology>
    </subcellularLocation>
</comment>
<comment type="caution">
    <text evidence="8">The sequence shown here is derived from an EMBL/GenBank/DDBJ whole genome shotgun (WGS) entry which is preliminary data.</text>
</comment>
<dbReference type="Proteomes" id="UP000239663">
    <property type="component" value="Unassembled WGS sequence"/>
</dbReference>
<proteinExistence type="inferred from homology"/>
<feature type="transmembrane region" description="Helical" evidence="6">
    <location>
        <begin position="55"/>
        <end position="79"/>
    </location>
</feature>
<dbReference type="PANTHER" id="PTHR46795">
    <property type="entry name" value="ABC TRANSPORTER PERMEASE-RELATED-RELATED"/>
    <property type="match status" value="1"/>
</dbReference>
<dbReference type="OrthoDB" id="1705903at2"/>
<evidence type="ECO:0000256" key="6">
    <source>
        <dbReference type="PIRNR" id="PIRNR018968"/>
    </source>
</evidence>